<evidence type="ECO:0000313" key="12">
    <source>
        <dbReference type="Proteomes" id="UP000029380"/>
    </source>
</evidence>
<dbReference type="GO" id="GO:0016757">
    <property type="term" value="F:glycosyltransferase activity"/>
    <property type="evidence" value="ECO:0007669"/>
    <property type="project" value="UniProtKB-KW"/>
</dbReference>
<protein>
    <recommendedName>
        <fullName evidence="3 9">Nicotinate phosphoribosyltransferase</fullName>
        <ecNumber evidence="3 9">6.3.4.21</ecNumber>
    </recommendedName>
</protein>
<comment type="similarity">
    <text evidence="2 9">Belongs to the NAPRTase family.</text>
</comment>
<gene>
    <name evidence="11" type="ORF">TMUPMC115_1145</name>
</gene>
<dbReference type="InterPro" id="IPR006405">
    <property type="entry name" value="Nic_PRibTrfase_pncB"/>
</dbReference>
<comment type="catalytic activity">
    <reaction evidence="8 9">
        <text>5-phospho-alpha-D-ribose 1-diphosphate + nicotinate + ATP + H2O = nicotinate beta-D-ribonucleotide + ADP + phosphate + diphosphate</text>
        <dbReference type="Rhea" id="RHEA:36163"/>
        <dbReference type="ChEBI" id="CHEBI:15377"/>
        <dbReference type="ChEBI" id="CHEBI:30616"/>
        <dbReference type="ChEBI" id="CHEBI:32544"/>
        <dbReference type="ChEBI" id="CHEBI:33019"/>
        <dbReference type="ChEBI" id="CHEBI:43474"/>
        <dbReference type="ChEBI" id="CHEBI:57502"/>
        <dbReference type="ChEBI" id="CHEBI:58017"/>
        <dbReference type="ChEBI" id="CHEBI:456216"/>
        <dbReference type="EC" id="6.3.4.21"/>
    </reaction>
</comment>
<keyword evidence="5 9" id="KW-0436">Ligase</keyword>
<dbReference type="AlphaFoldDB" id="A0A091C5G9"/>
<keyword evidence="11" id="KW-0328">Glycosyltransferase</keyword>
<dbReference type="UniPathway" id="UPA00253">
    <property type="reaction ID" value="UER00457"/>
</dbReference>
<evidence type="ECO:0000256" key="8">
    <source>
        <dbReference type="ARBA" id="ARBA00048668"/>
    </source>
</evidence>
<dbReference type="Pfam" id="PF17767">
    <property type="entry name" value="NAPRTase_N"/>
    <property type="match status" value="1"/>
</dbReference>
<dbReference type="InterPro" id="IPR013785">
    <property type="entry name" value="Aldolase_TIM"/>
</dbReference>
<organism evidence="11 12">
    <name type="scientific">Tetragenococcus muriaticus PMC-11-5</name>
    <dbReference type="NCBI Taxonomy" id="1302649"/>
    <lineage>
        <taxon>Bacteria</taxon>
        <taxon>Bacillati</taxon>
        <taxon>Bacillota</taxon>
        <taxon>Bacilli</taxon>
        <taxon>Lactobacillales</taxon>
        <taxon>Enterococcaceae</taxon>
        <taxon>Tetragenococcus</taxon>
    </lineage>
</organism>
<evidence type="ECO:0000256" key="7">
    <source>
        <dbReference type="ARBA" id="ARBA00022679"/>
    </source>
</evidence>
<comment type="caution">
    <text evidence="11">The sequence shown here is derived from an EMBL/GenBank/DDBJ whole genome shotgun (WGS) entry which is preliminary data.</text>
</comment>
<evidence type="ECO:0000256" key="2">
    <source>
        <dbReference type="ARBA" id="ARBA00010897"/>
    </source>
</evidence>
<accession>A0A091C5G9</accession>
<dbReference type="GO" id="GO:0005829">
    <property type="term" value="C:cytosol"/>
    <property type="evidence" value="ECO:0007669"/>
    <property type="project" value="TreeGrafter"/>
</dbReference>
<feature type="domain" description="Nicotinate phosphoribosyltransferase N-terminal" evidence="10">
    <location>
        <begin position="12"/>
        <end position="136"/>
    </location>
</feature>
<dbReference type="InterPro" id="IPR007229">
    <property type="entry name" value="Nic_PRibTrfase-Fam"/>
</dbReference>
<comment type="pathway">
    <text evidence="1 9">Cofactor biosynthesis; NAD(+) biosynthesis; nicotinate D-ribonucleotide from nicotinate: step 1/1.</text>
</comment>
<dbReference type="InterPro" id="IPR040727">
    <property type="entry name" value="NAPRTase_N"/>
</dbReference>
<dbReference type="Proteomes" id="UP000029380">
    <property type="component" value="Unassembled WGS sequence"/>
</dbReference>
<keyword evidence="7 9" id="KW-0808">Transferase</keyword>
<dbReference type="EC" id="6.3.4.21" evidence="3 9"/>
<dbReference type="GO" id="GO:0004516">
    <property type="term" value="F:nicotinate phosphoribosyltransferase activity"/>
    <property type="evidence" value="ECO:0007669"/>
    <property type="project" value="UniProtKB-UniRule"/>
</dbReference>
<dbReference type="InterPro" id="IPR036068">
    <property type="entry name" value="Nicotinate_pribotase-like_C"/>
</dbReference>
<keyword evidence="4" id="KW-0597">Phosphoprotein</keyword>
<evidence type="ECO:0000256" key="3">
    <source>
        <dbReference type="ARBA" id="ARBA00013236"/>
    </source>
</evidence>
<keyword evidence="6 9" id="KW-0662">Pyridine nucleotide biosynthesis</keyword>
<comment type="PTM">
    <text evidence="9">Transiently phosphorylated on a His residue during the reaction cycle. Phosphorylation strongly increases the affinity for substrates and increases the rate of nicotinate D-ribonucleotide production. Dephosphorylation regenerates the low-affinity form of the enzyme, leading to product release.</text>
</comment>
<proteinExistence type="inferred from homology"/>
<comment type="function">
    <text evidence="9">Catalyzes the first step in the biosynthesis of NAD from nicotinic acid, the ATP-dependent synthesis of beta-nicotinate D-ribonucleotide from nicotinate and 5-phospho-D-ribose 1-phosphate.</text>
</comment>
<dbReference type="EMBL" id="JPVU01000120">
    <property type="protein sequence ID" value="KFN91880.1"/>
    <property type="molecule type" value="Genomic_DNA"/>
</dbReference>
<dbReference type="PANTHER" id="PTHR11098">
    <property type="entry name" value="NICOTINATE PHOSPHORIBOSYLTRANSFERASE"/>
    <property type="match status" value="1"/>
</dbReference>
<dbReference type="SUPFAM" id="SSF51690">
    <property type="entry name" value="Nicotinate/Quinolinate PRTase C-terminal domain-like"/>
    <property type="match status" value="1"/>
</dbReference>
<dbReference type="NCBIfam" id="TIGR01513">
    <property type="entry name" value="NAPRTase_put"/>
    <property type="match status" value="1"/>
</dbReference>
<dbReference type="SUPFAM" id="SSF54675">
    <property type="entry name" value="Nicotinate/Quinolinate PRTase N-terminal domain-like"/>
    <property type="match status" value="1"/>
</dbReference>
<dbReference type="Gene3D" id="3.20.20.70">
    <property type="entry name" value="Aldolase class I"/>
    <property type="match status" value="1"/>
</dbReference>
<evidence type="ECO:0000256" key="4">
    <source>
        <dbReference type="ARBA" id="ARBA00022553"/>
    </source>
</evidence>
<dbReference type="GO" id="GO:0034355">
    <property type="term" value="P:NAD+ biosynthetic process via the salvage pathway"/>
    <property type="evidence" value="ECO:0007669"/>
    <property type="project" value="TreeGrafter"/>
</dbReference>
<name>A0A091C5G9_9ENTE</name>
<sequence length="258" mass="28997">MNKTYEDDSLALHTDLYQINMVKTYWELGRADKHAVFECFFREMPFNNGYAIFAGLERLVDYLKTLKFTESDIDYLRTVENYPEEFLDYLRNFTFSCTVRSAKEGDLVFANEPIIQIEGPLAQAQLIETAILNVVNFQTLIATKAARIKSVIGHETLLEFGSRRAQELDAALWGARAAYIGGADATSNVRAGKVFGIPDGGTHAHSLIQSYGNDYDGFMAYAKTHKDCVFLVDTYDTLKLGVPNAIRVAKELGDKINF</sequence>
<evidence type="ECO:0000256" key="9">
    <source>
        <dbReference type="RuleBase" id="RU365100"/>
    </source>
</evidence>
<evidence type="ECO:0000313" key="11">
    <source>
        <dbReference type="EMBL" id="KFN91880.1"/>
    </source>
</evidence>
<reference evidence="11 12" key="1">
    <citation type="submission" date="2014-08" db="EMBL/GenBank/DDBJ databases">
        <title>Genome sequence of Tetragenococcus muriaticus.</title>
        <authorList>
            <person name="Chuea-nongthon C."/>
            <person name="Rodtong S."/>
            <person name="Yongsawatdigul J."/>
            <person name="Steele J.L."/>
            <person name="Liu X.-y."/>
            <person name="Speers J."/>
            <person name="Glasner J.D."/>
            <person name="Neeno-Eckwall E.C."/>
        </authorList>
    </citation>
    <scope>NUCLEOTIDE SEQUENCE [LARGE SCALE GENOMIC DNA]</scope>
    <source>
        <strain evidence="11 12">PMC-11-5</strain>
    </source>
</reference>
<dbReference type="PANTHER" id="PTHR11098:SF1">
    <property type="entry name" value="NICOTINATE PHOSPHORIBOSYLTRANSFERASE"/>
    <property type="match status" value="1"/>
</dbReference>
<evidence type="ECO:0000256" key="6">
    <source>
        <dbReference type="ARBA" id="ARBA00022642"/>
    </source>
</evidence>
<dbReference type="Gene3D" id="3.20.140.10">
    <property type="entry name" value="nicotinate phosphoribosyltransferase"/>
    <property type="match status" value="1"/>
</dbReference>
<evidence type="ECO:0000256" key="1">
    <source>
        <dbReference type="ARBA" id="ARBA00004952"/>
    </source>
</evidence>
<evidence type="ECO:0000256" key="5">
    <source>
        <dbReference type="ARBA" id="ARBA00022598"/>
    </source>
</evidence>
<dbReference type="PATRIC" id="fig|1302649.3.peg.1146"/>
<evidence type="ECO:0000259" key="10">
    <source>
        <dbReference type="Pfam" id="PF17767"/>
    </source>
</evidence>